<evidence type="ECO:0000256" key="2">
    <source>
        <dbReference type="ARBA" id="ARBA00022729"/>
    </source>
</evidence>
<evidence type="ECO:0000313" key="5">
    <source>
        <dbReference type="EMBL" id="KJA12120.1"/>
    </source>
</evidence>
<dbReference type="STRING" id="80878.RP29_01980"/>
<dbReference type="PANTHER" id="PTHR47151">
    <property type="entry name" value="LEU/ILE/VAL-BINDING ABC TRANSPORTER SUBUNIT"/>
    <property type="match status" value="1"/>
</dbReference>
<dbReference type="AlphaFoldDB" id="A0A0D7KCW7"/>
<gene>
    <name evidence="5" type="ORF">RP29_01980</name>
</gene>
<reference evidence="5 6" key="1">
    <citation type="submission" date="2014-12" db="EMBL/GenBank/DDBJ databases">
        <title>Isolation of bacteria from lake water.</title>
        <authorList>
            <person name="Sheng K.-Y."/>
            <person name="Chin P.-S."/>
            <person name="Chan K.-G."/>
            <person name="Tan G.S."/>
        </authorList>
    </citation>
    <scope>NUCLEOTIDE SEQUENCE [LARGE SCALE GENOMIC DNA]</scope>
    <source>
        <strain evidence="5 6">KY4</strain>
    </source>
</reference>
<feature type="domain" description="Leucine-binding protein" evidence="4">
    <location>
        <begin position="28"/>
        <end position="366"/>
    </location>
</feature>
<dbReference type="EMBL" id="JXYQ01000005">
    <property type="protein sequence ID" value="KJA12120.1"/>
    <property type="molecule type" value="Genomic_DNA"/>
</dbReference>
<evidence type="ECO:0000313" key="6">
    <source>
        <dbReference type="Proteomes" id="UP000032566"/>
    </source>
</evidence>
<comment type="caution">
    <text evidence="5">The sequence shown here is derived from an EMBL/GenBank/DDBJ whole genome shotgun (WGS) entry which is preliminary data.</text>
</comment>
<comment type="similarity">
    <text evidence="1">Belongs to the leucine-binding protein family.</text>
</comment>
<keyword evidence="2 3" id="KW-0732">Signal</keyword>
<dbReference type="Proteomes" id="UP000032566">
    <property type="component" value="Unassembled WGS sequence"/>
</dbReference>
<sequence length="376" mass="40023">MTMKKIAFSLTALALGLAAMTAQAQERIRVGFMSPVTGPQAANGVDNRDGVLLAIKEINAKGVKIGGKPVVFELDINDDGADPKQGVQIAQSLSDKKVKFVMGPYNSGVTMPAARVLNDSDIVVLTVASNPKITEMSYNNLFRIGASDNQLGTKMATYAAQDLKIKTVAVIDDRTAYGQGVAREFTEQAKRLGVKVVASEFTTDKATDFSSILTNIRASKADAVFYGGYSPQGGPLLKQMRALGISGPLLGGDGICSSETANLSQISGDLNTFCTQGGSMLDRSDKGQKFAQLYRAEYKRDPLTYAAAFYDGMHMLAAAIESTQSTDTKKVVQAIANGKYAGVTGEFSYDAKHDLKSSAVTVYTFKGKDVVPLKSL</sequence>
<protein>
    <submittedName>
        <fullName evidence="5">ABC transporter substrate-binding protein</fullName>
    </submittedName>
</protein>
<dbReference type="Pfam" id="PF13458">
    <property type="entry name" value="Peripla_BP_6"/>
    <property type="match status" value="1"/>
</dbReference>
<accession>A0A0D7KCW7</accession>
<dbReference type="CDD" id="cd06342">
    <property type="entry name" value="PBP1_ABC_LIVBP-like"/>
    <property type="match status" value="1"/>
</dbReference>
<dbReference type="PATRIC" id="fig|80878.5.peg.2686"/>
<feature type="signal peptide" evidence="3">
    <location>
        <begin position="1"/>
        <end position="24"/>
    </location>
</feature>
<proteinExistence type="inferred from homology"/>
<organism evidence="5 6">
    <name type="scientific">Acidovorax temperans</name>
    <dbReference type="NCBI Taxonomy" id="80878"/>
    <lineage>
        <taxon>Bacteria</taxon>
        <taxon>Pseudomonadati</taxon>
        <taxon>Pseudomonadota</taxon>
        <taxon>Betaproteobacteria</taxon>
        <taxon>Burkholderiales</taxon>
        <taxon>Comamonadaceae</taxon>
        <taxon>Acidovorax</taxon>
    </lineage>
</organism>
<evidence type="ECO:0000256" key="3">
    <source>
        <dbReference type="SAM" id="SignalP"/>
    </source>
</evidence>
<dbReference type="PANTHER" id="PTHR47151:SF2">
    <property type="entry name" value="AMINO ACID BINDING PROTEIN"/>
    <property type="match status" value="1"/>
</dbReference>
<name>A0A0D7KCW7_9BURK</name>
<dbReference type="Gene3D" id="3.40.50.2300">
    <property type="match status" value="2"/>
</dbReference>
<dbReference type="SUPFAM" id="SSF53822">
    <property type="entry name" value="Periplasmic binding protein-like I"/>
    <property type="match status" value="1"/>
</dbReference>
<evidence type="ECO:0000256" key="1">
    <source>
        <dbReference type="ARBA" id="ARBA00010062"/>
    </source>
</evidence>
<keyword evidence="6" id="KW-1185">Reference proteome</keyword>
<feature type="chain" id="PRO_5002320755" evidence="3">
    <location>
        <begin position="25"/>
        <end position="376"/>
    </location>
</feature>
<dbReference type="InterPro" id="IPR028082">
    <property type="entry name" value="Peripla_BP_I"/>
</dbReference>
<evidence type="ECO:0000259" key="4">
    <source>
        <dbReference type="Pfam" id="PF13458"/>
    </source>
</evidence>
<dbReference type="InterPro" id="IPR028081">
    <property type="entry name" value="Leu-bd"/>
</dbReference>